<dbReference type="KEGG" id="tmar:MARIT_0098"/>
<evidence type="ECO:0000256" key="1">
    <source>
        <dbReference type="SAM" id="Phobius"/>
    </source>
</evidence>
<dbReference type="STRING" id="1349785.GCA_000509405_00959"/>
<dbReference type="OrthoDB" id="735914at2"/>
<dbReference type="Gene3D" id="2.40.50.1020">
    <property type="entry name" value="LytTr DNA-binding domain"/>
    <property type="match status" value="1"/>
</dbReference>
<dbReference type="PROSITE" id="PS50930">
    <property type="entry name" value="HTH_LYTTR"/>
    <property type="match status" value="1"/>
</dbReference>
<dbReference type="Pfam" id="PF04397">
    <property type="entry name" value="LytTR"/>
    <property type="match status" value="1"/>
</dbReference>
<evidence type="ECO:0000259" key="2">
    <source>
        <dbReference type="PROSITE" id="PS50930"/>
    </source>
</evidence>
<dbReference type="RefSeq" id="WP_100210498.1">
    <property type="nucleotide sequence ID" value="NZ_CP138495.1"/>
</dbReference>
<organism evidence="3 4">
    <name type="scientific">Tenacibaculum maritimum NCIMB 2154</name>
    <dbReference type="NCBI Taxonomy" id="1349785"/>
    <lineage>
        <taxon>Bacteria</taxon>
        <taxon>Pseudomonadati</taxon>
        <taxon>Bacteroidota</taxon>
        <taxon>Flavobacteriia</taxon>
        <taxon>Flavobacteriales</taxon>
        <taxon>Flavobacteriaceae</taxon>
        <taxon>Tenacibaculum</taxon>
    </lineage>
</organism>
<evidence type="ECO:0000313" key="4">
    <source>
        <dbReference type="Proteomes" id="UP000231564"/>
    </source>
</evidence>
<name>A0A2H1E5R8_9FLAO</name>
<gene>
    <name evidence="3" type="ORF">MARIT_0098</name>
</gene>
<dbReference type="GO" id="GO:0003677">
    <property type="term" value="F:DNA binding"/>
    <property type="evidence" value="ECO:0007669"/>
    <property type="project" value="InterPro"/>
</dbReference>
<sequence length="364" mass="41700">MSILLKKDTVYFLSFISISFIVFIVSYFSINRLISVSTKEFLKIQIESSKREAEEMAKLVQSQITSGVPKKQVIRNLQSSIEDVNVDLGFICMFDWSGKEICHPDPNMIGKSLATDQSFISSVDDDVNSEDLYNFLKTRKETGGIVSFADKERPCEVIYLYPVSNTDWIIAAHANLKEIKNNLKDLKISFILVHALGGIIIVLFSFFITRFIGGNYERQLEKNNKKLTGEILNMSKLNSDLASHKQKVEVQGKKNRILTYIKNELKPIEVGNIAYIYTELKITYIVDFKGKKSISNSSLEELFKQLDKQTFFRANRQYLLSIKAIDKIIKYGNSQLKIETIPKADESIIISKNKTAEFKDWLHQ</sequence>
<keyword evidence="1" id="KW-1133">Transmembrane helix</keyword>
<dbReference type="Proteomes" id="UP000231564">
    <property type="component" value="Chromosome MARIT"/>
</dbReference>
<evidence type="ECO:0000313" key="3">
    <source>
        <dbReference type="EMBL" id="SFZ80019.1"/>
    </source>
</evidence>
<dbReference type="GeneID" id="47721707"/>
<feature type="domain" description="HTH LytTR-type" evidence="2">
    <location>
        <begin position="257"/>
        <end position="364"/>
    </location>
</feature>
<keyword evidence="1" id="KW-0472">Membrane</keyword>
<dbReference type="AlphaFoldDB" id="A0A2H1E5R8"/>
<keyword evidence="4" id="KW-1185">Reference proteome</keyword>
<reference evidence="3 4" key="1">
    <citation type="submission" date="2016-11" db="EMBL/GenBank/DDBJ databases">
        <authorList>
            <person name="Jaros S."/>
            <person name="Januszkiewicz K."/>
            <person name="Wedrychowicz H."/>
        </authorList>
    </citation>
    <scope>NUCLEOTIDE SEQUENCE [LARGE SCALE GENOMIC DNA]</scope>
    <source>
        <strain evidence="3">NCIMB 2154T</strain>
    </source>
</reference>
<feature type="transmembrane region" description="Helical" evidence="1">
    <location>
        <begin position="12"/>
        <end position="30"/>
    </location>
</feature>
<dbReference type="Gene3D" id="3.30.450.20">
    <property type="entry name" value="PAS domain"/>
    <property type="match status" value="1"/>
</dbReference>
<protein>
    <submittedName>
        <fullName evidence="3">Two-component system response regulatory protein, LytTR family</fullName>
    </submittedName>
</protein>
<accession>A0A2H1E5R8</accession>
<dbReference type="SMART" id="SM00850">
    <property type="entry name" value="LytTR"/>
    <property type="match status" value="1"/>
</dbReference>
<feature type="transmembrane region" description="Helical" evidence="1">
    <location>
        <begin position="190"/>
        <end position="213"/>
    </location>
</feature>
<dbReference type="InterPro" id="IPR007492">
    <property type="entry name" value="LytTR_DNA-bd_dom"/>
</dbReference>
<proteinExistence type="predicted"/>
<keyword evidence="1" id="KW-0812">Transmembrane</keyword>
<dbReference type="EMBL" id="LT634361">
    <property type="protein sequence ID" value="SFZ80019.1"/>
    <property type="molecule type" value="Genomic_DNA"/>
</dbReference>